<dbReference type="Pfam" id="PF05153">
    <property type="entry name" value="MIOX"/>
    <property type="match status" value="1"/>
</dbReference>
<gene>
    <name evidence="7" type="ORF">LCMAC103_03000</name>
</gene>
<evidence type="ECO:0000256" key="2">
    <source>
        <dbReference type="ARBA" id="ARBA00004496"/>
    </source>
</evidence>
<evidence type="ECO:0000256" key="4">
    <source>
        <dbReference type="ARBA" id="ARBA00022723"/>
    </source>
</evidence>
<proteinExistence type="predicted"/>
<sequence length="255" mass="29368">MRNFDGARPAVRQTYAKMRQRQTLAHARRMVDKYCAPRGVTLGIWDALARTNAFVDLSDPDVDLPNFHHLVQTADALRKAGAPGWLQVVGLIHDLGKILCEWGCDADGTSLAEQWSLVGDTFAVGCRLPGSAVYPEFNELHPDRFDQIGIYSEGVGMMNLQYSFGHDEYLYRVLRANETKLPEEAFYVIRLHSLYPWHTGGDYAFFENDYDRENKHWVQYFNRFDLYSKENVETDVDKEYYGALLQKYGLMEIAF</sequence>
<dbReference type="InterPro" id="IPR007828">
    <property type="entry name" value="Inositol_oxygenase"/>
</dbReference>
<keyword evidence="3" id="KW-0963">Cytoplasm</keyword>
<dbReference type="GO" id="GO:0019310">
    <property type="term" value="P:inositol catabolic process"/>
    <property type="evidence" value="ECO:0007669"/>
    <property type="project" value="InterPro"/>
</dbReference>
<name>A0A481YUU5_9VIRU</name>
<dbReference type="GO" id="GO:0050113">
    <property type="term" value="F:inositol oxygenase activity"/>
    <property type="evidence" value="ECO:0007669"/>
    <property type="project" value="InterPro"/>
</dbReference>
<evidence type="ECO:0000256" key="5">
    <source>
        <dbReference type="ARBA" id="ARBA00023002"/>
    </source>
</evidence>
<evidence type="ECO:0000256" key="6">
    <source>
        <dbReference type="ARBA" id="ARBA00023004"/>
    </source>
</evidence>
<dbReference type="PANTHER" id="PTHR12588">
    <property type="entry name" value="MYOINOSITOL OXYGENASE"/>
    <property type="match status" value="1"/>
</dbReference>
<dbReference type="Gene3D" id="1.10.3210.10">
    <property type="entry name" value="Hypothetical protein af1432"/>
    <property type="match status" value="1"/>
</dbReference>
<organism evidence="7">
    <name type="scientific">Marseillevirus LCMAC103</name>
    <dbReference type="NCBI Taxonomy" id="2506604"/>
    <lineage>
        <taxon>Viruses</taxon>
        <taxon>Varidnaviria</taxon>
        <taxon>Bamfordvirae</taxon>
        <taxon>Nucleocytoviricota</taxon>
        <taxon>Megaviricetes</taxon>
        <taxon>Pimascovirales</taxon>
        <taxon>Pimascovirales incertae sedis</taxon>
        <taxon>Marseilleviridae</taxon>
    </lineage>
</organism>
<protein>
    <submittedName>
        <fullName evidence="7">Myo-inositol oxygenase</fullName>
    </submittedName>
</protein>
<evidence type="ECO:0000256" key="1">
    <source>
        <dbReference type="ARBA" id="ARBA00001962"/>
    </source>
</evidence>
<keyword evidence="4" id="KW-0479">Metal-binding</keyword>
<comment type="subcellular location">
    <subcellularLocation>
        <location evidence="2">Cytoplasm</location>
    </subcellularLocation>
</comment>
<dbReference type="GO" id="GO:0005506">
    <property type="term" value="F:iron ion binding"/>
    <property type="evidence" value="ECO:0007669"/>
    <property type="project" value="InterPro"/>
</dbReference>
<reference evidence="7" key="1">
    <citation type="journal article" date="2019" name="MBio">
        <title>Virus Genomes from Deep Sea Sediments Expand the Ocean Megavirome and Support Independent Origins of Viral Gigantism.</title>
        <authorList>
            <person name="Backstrom D."/>
            <person name="Yutin N."/>
            <person name="Jorgensen S.L."/>
            <person name="Dharamshi J."/>
            <person name="Homa F."/>
            <person name="Zaremba-Niedwiedzka K."/>
            <person name="Spang A."/>
            <person name="Wolf Y.I."/>
            <person name="Koonin E.V."/>
            <person name="Ettema T.J."/>
        </authorList>
    </citation>
    <scope>NUCLEOTIDE SEQUENCE</scope>
</reference>
<dbReference type="SUPFAM" id="SSF109604">
    <property type="entry name" value="HD-domain/PDEase-like"/>
    <property type="match status" value="1"/>
</dbReference>
<evidence type="ECO:0000313" key="7">
    <source>
        <dbReference type="EMBL" id="QBK86958.1"/>
    </source>
</evidence>
<dbReference type="EMBL" id="MK500339">
    <property type="protein sequence ID" value="QBK86958.1"/>
    <property type="molecule type" value="Genomic_DNA"/>
</dbReference>
<keyword evidence="6" id="KW-0408">Iron</keyword>
<comment type="cofactor">
    <cofactor evidence="1">
        <name>Fe cation</name>
        <dbReference type="ChEBI" id="CHEBI:24875"/>
    </cofactor>
</comment>
<dbReference type="PANTHER" id="PTHR12588:SF0">
    <property type="entry name" value="INOSITOL OXYGENASE"/>
    <property type="match status" value="1"/>
</dbReference>
<evidence type="ECO:0000256" key="3">
    <source>
        <dbReference type="ARBA" id="ARBA00022490"/>
    </source>
</evidence>
<keyword evidence="5" id="KW-0560">Oxidoreductase</keyword>
<accession>A0A481YUU5</accession>